<dbReference type="Pfam" id="PF09722">
    <property type="entry name" value="Xre_MbcA_ParS_C"/>
    <property type="match status" value="1"/>
</dbReference>
<reference evidence="3 4" key="1">
    <citation type="submission" date="2019-03" db="EMBL/GenBank/DDBJ databases">
        <authorList>
            <consortium name="Pathogen Informatics"/>
        </authorList>
    </citation>
    <scope>NUCLEOTIDE SEQUENCE [LARGE SCALE GENOMIC DNA]</scope>
    <source>
        <strain evidence="3 4">NCTC12998</strain>
    </source>
</reference>
<name>A0A485CZ21_RAOPL</name>
<dbReference type="Pfam" id="PF20432">
    <property type="entry name" value="Xre-like-HTH"/>
    <property type="match status" value="1"/>
</dbReference>
<proteinExistence type="predicted"/>
<dbReference type="InterPro" id="IPR046847">
    <property type="entry name" value="Xre-like_HTH"/>
</dbReference>
<dbReference type="NCBIfam" id="TIGR02293">
    <property type="entry name" value="TAS_TIGR02293"/>
    <property type="match status" value="1"/>
</dbReference>
<feature type="domain" description="Antitoxin Xre/MbcA/ParS-like toxin-binding" evidence="1">
    <location>
        <begin position="94"/>
        <end position="144"/>
    </location>
</feature>
<dbReference type="EMBL" id="CAADJE010000037">
    <property type="protein sequence ID" value="VFS89990.1"/>
    <property type="molecule type" value="Genomic_DNA"/>
</dbReference>
<dbReference type="RefSeq" id="WP_032699650.1">
    <property type="nucleotide sequence ID" value="NZ_CVRH01000009.1"/>
</dbReference>
<dbReference type="GO" id="GO:0003677">
    <property type="term" value="F:DNA binding"/>
    <property type="evidence" value="ECO:0007669"/>
    <property type="project" value="InterPro"/>
</dbReference>
<gene>
    <name evidence="3" type="ORF">NCTC12998_06884</name>
</gene>
<evidence type="ECO:0000313" key="4">
    <source>
        <dbReference type="Proteomes" id="UP000345637"/>
    </source>
</evidence>
<organism evidence="3 4">
    <name type="scientific">Raoultella planticola</name>
    <name type="common">Klebsiella planticola</name>
    <dbReference type="NCBI Taxonomy" id="575"/>
    <lineage>
        <taxon>Bacteria</taxon>
        <taxon>Pseudomonadati</taxon>
        <taxon>Pseudomonadota</taxon>
        <taxon>Gammaproteobacteria</taxon>
        <taxon>Enterobacterales</taxon>
        <taxon>Enterobacteriaceae</taxon>
        <taxon>Klebsiella/Raoultella group</taxon>
        <taxon>Raoultella</taxon>
    </lineage>
</organism>
<evidence type="ECO:0000259" key="1">
    <source>
        <dbReference type="Pfam" id="PF09722"/>
    </source>
</evidence>
<dbReference type="InterPro" id="IPR011979">
    <property type="entry name" value="Antitox_Xre"/>
</dbReference>
<dbReference type="AlphaFoldDB" id="A0A485CZ21"/>
<protein>
    <submittedName>
        <fullName evidence="3">Uncharacterized conserved protein</fullName>
    </submittedName>
</protein>
<dbReference type="Proteomes" id="UP000345637">
    <property type="component" value="Unassembled WGS sequence"/>
</dbReference>
<feature type="domain" description="Antitoxin Xre-like helix-turn-helix" evidence="2">
    <location>
        <begin position="29"/>
        <end position="90"/>
    </location>
</feature>
<accession>A0A485CZ21</accession>
<sequence length="147" mass="16100">MKTWVPAQQPADNALWRYAGLPANRGMQLIELLSMGLPVSVLDNIHEWTEMSKTDILRITGINERNVARRKSAGGTLTPGESERVARFVRVLDAAVDYFGSKQGAYNWLQSPVRGLGNIAPIDLIATESGALEVTDLIGRLEHGVFA</sequence>
<evidence type="ECO:0000313" key="3">
    <source>
        <dbReference type="EMBL" id="VFS89990.1"/>
    </source>
</evidence>
<dbReference type="InterPro" id="IPR024467">
    <property type="entry name" value="Xre/MbcA/ParS-like_toxin-bd"/>
</dbReference>
<evidence type="ECO:0000259" key="2">
    <source>
        <dbReference type="Pfam" id="PF20432"/>
    </source>
</evidence>